<evidence type="ECO:0000313" key="2">
    <source>
        <dbReference type="EMBL" id="KAF7831217.1"/>
    </source>
</evidence>
<evidence type="ECO:0000256" key="1">
    <source>
        <dbReference type="SAM" id="MobiDB-lite"/>
    </source>
</evidence>
<feature type="compositionally biased region" description="Basic and acidic residues" evidence="1">
    <location>
        <begin position="95"/>
        <end position="122"/>
    </location>
</feature>
<protein>
    <submittedName>
        <fullName evidence="2">Photosystem 1 subunit 5</fullName>
    </submittedName>
</protein>
<gene>
    <name evidence="2" type="ORF">G2W53_013550</name>
</gene>
<feature type="compositionally biased region" description="Gly residues" evidence="1">
    <location>
        <begin position="151"/>
        <end position="166"/>
    </location>
</feature>
<sequence length="166" mass="17588">MRLSSLGEIDGEMGFRSSEEFGVISIARRGQDVVRDDVADGSPGQDVHDVESHGVVGLEEAHVLLGARVSRLEMGQPVLLRHLLRHVLPLEVEEHEPPHEQRQPRAEADHHRGIQLRLDRETAASARRASGGGGRGRGGELGEGAKALEADGGGGEGGGGDHGGHF</sequence>
<dbReference type="OrthoDB" id="10632650at2759"/>
<name>A0A834WQS7_9FABA</name>
<dbReference type="EMBL" id="JAAIUW010000005">
    <property type="protein sequence ID" value="KAF7831217.1"/>
    <property type="molecule type" value="Genomic_DNA"/>
</dbReference>
<feature type="compositionally biased region" description="Gly residues" evidence="1">
    <location>
        <begin position="130"/>
        <end position="142"/>
    </location>
</feature>
<reference evidence="2" key="1">
    <citation type="submission" date="2020-09" db="EMBL/GenBank/DDBJ databases">
        <title>Genome-Enabled Discovery of Anthraquinone Biosynthesis in Senna tora.</title>
        <authorList>
            <person name="Kang S.-H."/>
            <person name="Pandey R.P."/>
            <person name="Lee C.-M."/>
            <person name="Sim J.-S."/>
            <person name="Jeong J.-T."/>
            <person name="Choi B.-S."/>
            <person name="Jung M."/>
            <person name="Ginzburg D."/>
            <person name="Zhao K."/>
            <person name="Won S.Y."/>
            <person name="Oh T.-J."/>
            <person name="Yu Y."/>
            <person name="Kim N.-H."/>
            <person name="Lee O.R."/>
            <person name="Lee T.-H."/>
            <person name="Bashyal P."/>
            <person name="Kim T.-S."/>
            <person name="Lee W.-H."/>
            <person name="Kawkins C."/>
            <person name="Kim C.-K."/>
            <person name="Kim J.S."/>
            <person name="Ahn B.O."/>
            <person name="Rhee S.Y."/>
            <person name="Sohng J.K."/>
        </authorList>
    </citation>
    <scope>NUCLEOTIDE SEQUENCE</scope>
    <source>
        <tissue evidence="2">Leaf</tissue>
    </source>
</reference>
<proteinExistence type="predicted"/>
<keyword evidence="3" id="KW-1185">Reference proteome</keyword>
<dbReference type="AlphaFoldDB" id="A0A834WQS7"/>
<organism evidence="2 3">
    <name type="scientific">Senna tora</name>
    <dbReference type="NCBI Taxonomy" id="362788"/>
    <lineage>
        <taxon>Eukaryota</taxon>
        <taxon>Viridiplantae</taxon>
        <taxon>Streptophyta</taxon>
        <taxon>Embryophyta</taxon>
        <taxon>Tracheophyta</taxon>
        <taxon>Spermatophyta</taxon>
        <taxon>Magnoliopsida</taxon>
        <taxon>eudicotyledons</taxon>
        <taxon>Gunneridae</taxon>
        <taxon>Pentapetalae</taxon>
        <taxon>rosids</taxon>
        <taxon>fabids</taxon>
        <taxon>Fabales</taxon>
        <taxon>Fabaceae</taxon>
        <taxon>Caesalpinioideae</taxon>
        <taxon>Cassia clade</taxon>
        <taxon>Senna</taxon>
    </lineage>
</organism>
<comment type="caution">
    <text evidence="2">The sequence shown here is derived from an EMBL/GenBank/DDBJ whole genome shotgun (WGS) entry which is preliminary data.</text>
</comment>
<accession>A0A834WQS7</accession>
<feature type="region of interest" description="Disordered" evidence="1">
    <location>
        <begin position="92"/>
        <end position="166"/>
    </location>
</feature>
<dbReference type="Proteomes" id="UP000634136">
    <property type="component" value="Unassembled WGS sequence"/>
</dbReference>
<evidence type="ECO:0000313" key="3">
    <source>
        <dbReference type="Proteomes" id="UP000634136"/>
    </source>
</evidence>